<dbReference type="InterPro" id="IPR013215">
    <property type="entry name" value="Cbl-indep_Met_Synth_N"/>
</dbReference>
<dbReference type="GO" id="GO:0008270">
    <property type="term" value="F:zinc ion binding"/>
    <property type="evidence" value="ECO:0007669"/>
    <property type="project" value="InterPro"/>
</dbReference>
<name>A0A0E3UTE6_9FUSO</name>
<dbReference type="GO" id="GO:0032259">
    <property type="term" value="P:methylation"/>
    <property type="evidence" value="ECO:0007669"/>
    <property type="project" value="UniProtKB-KW"/>
</dbReference>
<dbReference type="GO" id="GO:0003871">
    <property type="term" value="F:5-methyltetrahydropteroyltriglutamate-homocysteine S-methyltransferase activity"/>
    <property type="evidence" value="ECO:0007669"/>
    <property type="project" value="UniProtKB-EC"/>
</dbReference>
<dbReference type="PANTHER" id="PTHR30519">
    <property type="entry name" value="5-METHYLTETRAHYDROPTEROYLTRIGLUTAMATE--HOMOCYSTEINE METHYLTRANSFERASE"/>
    <property type="match status" value="1"/>
</dbReference>
<feature type="domain" description="Cobalamin-independent methionine synthase MetE N-terminal" evidence="13">
    <location>
        <begin position="3"/>
        <end position="282"/>
    </location>
</feature>
<accession>A0A0E3UTE6</accession>
<keyword evidence="10" id="KW-0862">Zinc</keyword>
<evidence type="ECO:0000256" key="11">
    <source>
        <dbReference type="ARBA" id="ARBA00023167"/>
    </source>
</evidence>
<evidence type="ECO:0000256" key="3">
    <source>
        <dbReference type="ARBA" id="ARBA00004681"/>
    </source>
</evidence>
<dbReference type="RefSeq" id="WP_046328120.1">
    <property type="nucleotide sequence ID" value="NZ_CP011280.1"/>
</dbReference>
<evidence type="ECO:0000259" key="12">
    <source>
        <dbReference type="Pfam" id="PF01717"/>
    </source>
</evidence>
<evidence type="ECO:0000259" key="13">
    <source>
        <dbReference type="Pfam" id="PF08267"/>
    </source>
</evidence>
<keyword evidence="11" id="KW-0486">Methionine biosynthesis</keyword>
<evidence type="ECO:0000256" key="7">
    <source>
        <dbReference type="ARBA" id="ARBA00022605"/>
    </source>
</evidence>
<dbReference type="Pfam" id="PF01717">
    <property type="entry name" value="Meth_synt_2"/>
    <property type="match status" value="1"/>
</dbReference>
<dbReference type="STRING" id="187101.VC03_00165"/>
<keyword evidence="6" id="KW-0489">Methyltransferase</keyword>
<evidence type="ECO:0000256" key="4">
    <source>
        <dbReference type="ARBA" id="ARBA00009553"/>
    </source>
</evidence>
<evidence type="ECO:0000256" key="9">
    <source>
        <dbReference type="ARBA" id="ARBA00022723"/>
    </source>
</evidence>
<evidence type="ECO:0000313" key="15">
    <source>
        <dbReference type="Proteomes" id="UP000033103"/>
    </source>
</evidence>
<dbReference type="UniPathway" id="UPA00051">
    <property type="reaction ID" value="UER00082"/>
</dbReference>
<dbReference type="PATRIC" id="fig|1069640.6.peg.23"/>
<dbReference type="AlphaFoldDB" id="A0A0E3UTE6"/>
<organism evidence="14 15">
    <name type="scientific">Sneathia vaginalis</name>
    <dbReference type="NCBI Taxonomy" id="187101"/>
    <lineage>
        <taxon>Bacteria</taxon>
        <taxon>Fusobacteriati</taxon>
        <taxon>Fusobacteriota</taxon>
        <taxon>Fusobacteriia</taxon>
        <taxon>Fusobacteriales</taxon>
        <taxon>Leptotrichiaceae</taxon>
        <taxon>Sneathia</taxon>
    </lineage>
</organism>
<dbReference type="Proteomes" id="UP000033103">
    <property type="component" value="Chromosome"/>
</dbReference>
<sequence length="674" mass="78582">MLKTIIAYPRIGENRELKFLVEGYINGEITEGELEEKASLLRIEKLKYLKSCKLEYIPVNDFSYYDRVLDTAVLFGIIGSSMKEYFSCADKMPMKKWFNTNYHYIQPEYKKTELKLNTSKIEKEYLEAKSLGIEPKVTVIGPYTFLYCMNLDKIDGLIEKYAEMIKKLSDMGVKLVQLEEPVLTMKKFSSIQEVYNKIAEDKGSLEILVQTYYEGLGLNYHELLKTNIDAIGLDFVNTDENFFVIQKEKNIKKLFCGLVDTQTVFCDDTDLIQQKIATIRKYASDILISSSTSLIHLPYTTKNEKDDRFKNLAFAKEKIEILLNIQDKKAKEYVPKKDKAKRRITKYTEYTSKIEKDLVFSTIGSFPQTKEVRDKRREWNNGDISKREYVEFIQKCIKNCVKLQEDVGVDILVHGEFERSDMVYYFAEKLDGFLIGENSWVQSYGTRCVKPPIIYSDIKRREEILRPILDYTKSLTKKKVKAILTGPNTILAWSYVRKEDMLKALFQISRVLNYEVRNISDYVQIDEPALIEKMPIRKKKQKEYISNAIKAFRMVIRGKRKNTKVLSHLCYSDISKYIWVLNRLGVDAFLIESKKSNNIVDKKISFVLGLGVHDVHSRRIPSVEEIRDNILEAKKHFNILWINPDCGLKTRNNEEVRKALLNIRKAIDTLNKGE</sequence>
<dbReference type="CDD" id="cd03311">
    <property type="entry name" value="CIMS_C_terminal_like"/>
    <property type="match status" value="1"/>
</dbReference>
<evidence type="ECO:0000256" key="6">
    <source>
        <dbReference type="ARBA" id="ARBA00022603"/>
    </source>
</evidence>
<feature type="domain" description="Cobalamin-independent methionine synthase MetE C-terminal/archaeal" evidence="12">
    <location>
        <begin position="361"/>
        <end position="666"/>
    </location>
</feature>
<reference evidence="14 15" key="1">
    <citation type="journal article" date="2012" name="BMC Genomics">
        <title>Genomic sequence analysis and characterization of Sneathia amnii sp. nov.</title>
        <authorList>
            <consortium name="Vaginal Microbiome Consortium (additional members)"/>
            <person name="Harwich M.D.Jr."/>
            <person name="Serrano M.G."/>
            <person name="Fettweis J.M."/>
            <person name="Alves J.M."/>
            <person name="Reimers M.A."/>
            <person name="Buck G.A."/>
            <person name="Jefferson K.K."/>
        </authorList>
    </citation>
    <scope>NUCLEOTIDE SEQUENCE [LARGE SCALE GENOMIC DNA]</scope>
    <source>
        <strain evidence="14 15">SN35</strain>
    </source>
</reference>
<dbReference type="HOGENOM" id="CLU_013175_0_0_0"/>
<dbReference type="EMBL" id="CP011280">
    <property type="protein sequence ID" value="AKC95014.1"/>
    <property type="molecule type" value="Genomic_DNA"/>
</dbReference>
<proteinExistence type="inferred from homology"/>
<dbReference type="Pfam" id="PF08267">
    <property type="entry name" value="Meth_synt_1"/>
    <property type="match status" value="1"/>
</dbReference>
<evidence type="ECO:0000256" key="2">
    <source>
        <dbReference type="ARBA" id="ARBA00002777"/>
    </source>
</evidence>
<protein>
    <recommendedName>
        <fullName evidence="5">5-methyltetrahydropteroyltriglutamate--homocysteine S-methyltransferase</fullName>
        <ecNumber evidence="5">2.1.1.14</ecNumber>
    </recommendedName>
</protein>
<dbReference type="InterPro" id="IPR038071">
    <property type="entry name" value="UROD/MetE-like_sf"/>
</dbReference>
<dbReference type="Gene3D" id="3.20.20.210">
    <property type="match status" value="2"/>
</dbReference>
<comment type="similarity">
    <text evidence="4">Belongs to the vitamin-B12 independent methionine synthase family.</text>
</comment>
<comment type="function">
    <text evidence="2">Catalyzes the transfer of a methyl group from 5-methyltetrahydrofolate to homocysteine resulting in methionine formation.</text>
</comment>
<keyword evidence="8" id="KW-0808">Transferase</keyword>
<gene>
    <name evidence="14" type="ORF">VC03_00165</name>
</gene>
<dbReference type="KEGG" id="sns:VC03_00165"/>
<evidence type="ECO:0000256" key="5">
    <source>
        <dbReference type="ARBA" id="ARBA00012034"/>
    </source>
</evidence>
<comment type="cofactor">
    <cofactor evidence="1">
        <name>Zn(2+)</name>
        <dbReference type="ChEBI" id="CHEBI:29105"/>
    </cofactor>
</comment>
<evidence type="ECO:0000256" key="8">
    <source>
        <dbReference type="ARBA" id="ARBA00022679"/>
    </source>
</evidence>
<dbReference type="GO" id="GO:0009086">
    <property type="term" value="P:methionine biosynthetic process"/>
    <property type="evidence" value="ECO:0007669"/>
    <property type="project" value="UniProtKB-KW"/>
</dbReference>
<dbReference type="EC" id="2.1.1.14" evidence="5"/>
<evidence type="ECO:0000313" key="14">
    <source>
        <dbReference type="EMBL" id="AKC95014.1"/>
    </source>
</evidence>
<evidence type="ECO:0000256" key="10">
    <source>
        <dbReference type="ARBA" id="ARBA00022833"/>
    </source>
</evidence>
<dbReference type="SUPFAM" id="SSF51726">
    <property type="entry name" value="UROD/MetE-like"/>
    <property type="match status" value="2"/>
</dbReference>
<evidence type="ECO:0000256" key="1">
    <source>
        <dbReference type="ARBA" id="ARBA00001947"/>
    </source>
</evidence>
<keyword evidence="9" id="KW-0479">Metal-binding</keyword>
<keyword evidence="7" id="KW-0028">Amino-acid biosynthesis</keyword>
<keyword evidence="15" id="KW-1185">Reference proteome</keyword>
<comment type="pathway">
    <text evidence="3">Amino-acid biosynthesis; L-methionine biosynthesis via de novo pathway; L-methionine from L-homocysteine (MetE route): step 1/1.</text>
</comment>
<dbReference type="OrthoDB" id="244285at2"/>
<dbReference type="InterPro" id="IPR002629">
    <property type="entry name" value="Met_Synth_C/arc"/>
</dbReference>